<dbReference type="AlphaFoldDB" id="B4LLD5"/>
<feature type="region of interest" description="Disordered" evidence="3">
    <location>
        <begin position="763"/>
        <end position="828"/>
    </location>
</feature>
<dbReference type="SMART" id="SM00695">
    <property type="entry name" value="DUSP"/>
    <property type="match status" value="2"/>
</dbReference>
<dbReference type="KEGG" id="dvi:6626365"/>
<keyword evidence="2" id="KW-0378">Hydrolase</keyword>
<keyword evidence="2" id="KW-0833">Ubl conjugation pathway</keyword>
<dbReference type="InParanoid" id="B4LLD5"/>
<dbReference type="InterPro" id="IPR006615">
    <property type="entry name" value="Pept_C19_DUSP"/>
</dbReference>
<dbReference type="Pfam" id="PF00443">
    <property type="entry name" value="UCH"/>
    <property type="match status" value="1"/>
</dbReference>
<dbReference type="Gene3D" id="3.30.2230.10">
    <property type="entry name" value="DUSP-like"/>
    <property type="match status" value="2"/>
</dbReference>
<accession>B4LLD5</accession>
<feature type="region of interest" description="Disordered" evidence="3">
    <location>
        <begin position="247"/>
        <end position="274"/>
    </location>
</feature>
<organism evidence="6 7">
    <name type="scientific">Drosophila virilis</name>
    <name type="common">Fruit fly</name>
    <dbReference type="NCBI Taxonomy" id="7244"/>
    <lineage>
        <taxon>Eukaryota</taxon>
        <taxon>Metazoa</taxon>
        <taxon>Ecdysozoa</taxon>
        <taxon>Arthropoda</taxon>
        <taxon>Hexapoda</taxon>
        <taxon>Insecta</taxon>
        <taxon>Pterygota</taxon>
        <taxon>Neoptera</taxon>
        <taxon>Endopterygota</taxon>
        <taxon>Diptera</taxon>
        <taxon>Brachycera</taxon>
        <taxon>Muscomorpha</taxon>
        <taxon>Ephydroidea</taxon>
        <taxon>Drosophilidae</taxon>
        <taxon>Drosophila</taxon>
    </lineage>
</organism>
<feature type="compositionally biased region" description="Polar residues" evidence="3">
    <location>
        <begin position="249"/>
        <end position="272"/>
    </location>
</feature>
<comment type="similarity">
    <text evidence="2">Belongs to the peptidase C19 family.</text>
</comment>
<dbReference type="EC" id="3.4.19.12" evidence="2"/>
<dbReference type="InterPro" id="IPR028889">
    <property type="entry name" value="USP"/>
</dbReference>
<evidence type="ECO:0000259" key="4">
    <source>
        <dbReference type="PROSITE" id="PS50235"/>
    </source>
</evidence>
<dbReference type="PROSITE" id="PS00973">
    <property type="entry name" value="USP_2"/>
    <property type="match status" value="1"/>
</dbReference>
<dbReference type="InterPro" id="IPR001394">
    <property type="entry name" value="Peptidase_C19_UCH"/>
</dbReference>
<dbReference type="eggNOG" id="KOG1870">
    <property type="taxonomic scope" value="Eukaryota"/>
</dbReference>
<dbReference type="InterPro" id="IPR050185">
    <property type="entry name" value="Ub_carboxyl-term_hydrolase"/>
</dbReference>
<feature type="domain" description="USP" evidence="4">
    <location>
        <begin position="71"/>
        <end position="516"/>
    </location>
</feature>
<keyword evidence="2" id="KW-0645">Protease</keyword>
<dbReference type="MEROPS" id="C19.A26"/>
<feature type="region of interest" description="Disordered" evidence="3">
    <location>
        <begin position="182"/>
        <end position="232"/>
    </location>
</feature>
<dbReference type="GO" id="GO:0004843">
    <property type="term" value="F:cysteine-type deubiquitinase activity"/>
    <property type="evidence" value="ECO:0007669"/>
    <property type="project" value="UniProtKB-UniRule"/>
</dbReference>
<proteinExistence type="inferred from homology"/>
<evidence type="ECO:0000259" key="5">
    <source>
        <dbReference type="PROSITE" id="PS51283"/>
    </source>
</evidence>
<dbReference type="GO" id="GO:0006508">
    <property type="term" value="P:proteolysis"/>
    <property type="evidence" value="ECO:0007669"/>
    <property type="project" value="UniProtKB-KW"/>
</dbReference>
<dbReference type="STRING" id="7244.B4LLD5"/>
<dbReference type="PROSITE" id="PS50235">
    <property type="entry name" value="USP_3"/>
    <property type="match status" value="1"/>
</dbReference>
<keyword evidence="7" id="KW-1185">Reference proteome</keyword>
<feature type="domain" description="DUSP" evidence="5">
    <location>
        <begin position="622"/>
        <end position="727"/>
    </location>
</feature>
<evidence type="ECO:0000256" key="1">
    <source>
        <dbReference type="ARBA" id="ARBA00000707"/>
    </source>
</evidence>
<evidence type="ECO:0000256" key="2">
    <source>
        <dbReference type="RuleBase" id="RU366025"/>
    </source>
</evidence>
<feature type="domain" description="DUSP" evidence="5">
    <location>
        <begin position="514"/>
        <end position="613"/>
    </location>
</feature>
<dbReference type="Gene3D" id="3.90.70.10">
    <property type="entry name" value="Cysteine proteinases"/>
    <property type="match status" value="1"/>
</dbReference>
<dbReference type="CDD" id="cd02674">
    <property type="entry name" value="Peptidase_C19R"/>
    <property type="match status" value="1"/>
</dbReference>
<dbReference type="InterPro" id="IPR038765">
    <property type="entry name" value="Papain-like_cys_pep_sf"/>
</dbReference>
<dbReference type="InterPro" id="IPR018200">
    <property type="entry name" value="USP_CS"/>
</dbReference>
<evidence type="ECO:0000256" key="3">
    <source>
        <dbReference type="SAM" id="MobiDB-lite"/>
    </source>
</evidence>
<dbReference type="Pfam" id="PF06337">
    <property type="entry name" value="DUSP"/>
    <property type="match status" value="2"/>
</dbReference>
<dbReference type="FunCoup" id="B4LLD5">
    <property type="interactions" value="171"/>
</dbReference>
<feature type="compositionally biased region" description="Polar residues" evidence="3">
    <location>
        <begin position="216"/>
        <end position="232"/>
    </location>
</feature>
<dbReference type="SUPFAM" id="SSF143791">
    <property type="entry name" value="DUSP-like"/>
    <property type="match status" value="2"/>
</dbReference>
<evidence type="ECO:0000313" key="6">
    <source>
        <dbReference type="EMBL" id="EDW61887.2"/>
    </source>
</evidence>
<comment type="catalytic activity">
    <reaction evidence="1 2">
        <text>Thiol-dependent hydrolysis of ester, thioester, amide, peptide and isopeptide bonds formed by the C-terminal Gly of ubiquitin (a 76-residue protein attached to proteins as an intracellular targeting signal).</text>
        <dbReference type="EC" id="3.4.19.12"/>
    </reaction>
</comment>
<reference evidence="6 7" key="1">
    <citation type="journal article" date="2007" name="Nature">
        <title>Evolution of genes and genomes on the Drosophila phylogeny.</title>
        <authorList>
            <consortium name="Drosophila 12 Genomes Consortium"/>
            <person name="Clark A.G."/>
            <person name="Eisen M.B."/>
            <person name="Smith D.R."/>
            <person name="Bergman C.M."/>
            <person name="Oliver B."/>
            <person name="Markow T.A."/>
            <person name="Kaufman T.C."/>
            <person name="Kellis M."/>
            <person name="Gelbart W."/>
            <person name="Iyer V.N."/>
            <person name="Pollard D.A."/>
            <person name="Sackton T.B."/>
            <person name="Larracuente A.M."/>
            <person name="Singh N.D."/>
            <person name="Abad J.P."/>
            <person name="Abt D.N."/>
            <person name="Adryan B."/>
            <person name="Aguade M."/>
            <person name="Akashi H."/>
            <person name="Anderson W.W."/>
            <person name="Aquadro C.F."/>
            <person name="Ardell D.H."/>
            <person name="Arguello R."/>
            <person name="Artieri C.G."/>
            <person name="Barbash D.A."/>
            <person name="Barker D."/>
            <person name="Barsanti P."/>
            <person name="Batterham P."/>
            <person name="Batzoglou S."/>
            <person name="Begun D."/>
            <person name="Bhutkar A."/>
            <person name="Blanco E."/>
            <person name="Bosak S.A."/>
            <person name="Bradley R.K."/>
            <person name="Brand A.D."/>
            <person name="Brent M.R."/>
            <person name="Brooks A.N."/>
            <person name="Brown R.H."/>
            <person name="Butlin R.K."/>
            <person name="Caggese C."/>
            <person name="Calvi B.R."/>
            <person name="Bernardo de Carvalho A."/>
            <person name="Caspi A."/>
            <person name="Castrezana S."/>
            <person name="Celniker S.E."/>
            <person name="Chang J.L."/>
            <person name="Chapple C."/>
            <person name="Chatterji S."/>
            <person name="Chinwalla A."/>
            <person name="Civetta A."/>
            <person name="Clifton S.W."/>
            <person name="Comeron J.M."/>
            <person name="Costello J.C."/>
            <person name="Coyne J.A."/>
            <person name="Daub J."/>
            <person name="David R.G."/>
            <person name="Delcher A.L."/>
            <person name="Delehaunty K."/>
            <person name="Do C.B."/>
            <person name="Ebling H."/>
            <person name="Edwards K."/>
            <person name="Eickbush T."/>
            <person name="Evans J.D."/>
            <person name="Filipski A."/>
            <person name="Findeiss S."/>
            <person name="Freyhult E."/>
            <person name="Fulton L."/>
            <person name="Fulton R."/>
            <person name="Garcia A.C."/>
            <person name="Gardiner A."/>
            <person name="Garfield D.A."/>
            <person name="Garvin B.E."/>
            <person name="Gibson G."/>
            <person name="Gilbert D."/>
            <person name="Gnerre S."/>
            <person name="Godfrey J."/>
            <person name="Good R."/>
            <person name="Gotea V."/>
            <person name="Gravely B."/>
            <person name="Greenberg A.J."/>
            <person name="Griffiths-Jones S."/>
            <person name="Gross S."/>
            <person name="Guigo R."/>
            <person name="Gustafson E.A."/>
            <person name="Haerty W."/>
            <person name="Hahn M.W."/>
            <person name="Halligan D.L."/>
            <person name="Halpern A.L."/>
            <person name="Halter G.M."/>
            <person name="Han M.V."/>
            <person name="Heger A."/>
            <person name="Hillier L."/>
            <person name="Hinrichs A.S."/>
            <person name="Holmes I."/>
            <person name="Hoskins R.A."/>
            <person name="Hubisz M.J."/>
            <person name="Hultmark D."/>
            <person name="Huntley M.A."/>
            <person name="Jaffe D.B."/>
            <person name="Jagadeeshan S."/>
            <person name="Jeck W.R."/>
            <person name="Johnson J."/>
            <person name="Jones C.D."/>
            <person name="Jordan W.C."/>
            <person name="Karpen G.H."/>
            <person name="Kataoka E."/>
            <person name="Keightley P.D."/>
            <person name="Kheradpour P."/>
            <person name="Kirkness E.F."/>
            <person name="Koerich L.B."/>
            <person name="Kristiansen K."/>
            <person name="Kudrna D."/>
            <person name="Kulathinal R.J."/>
            <person name="Kumar S."/>
            <person name="Kwok R."/>
            <person name="Lander E."/>
            <person name="Langley C.H."/>
            <person name="Lapoint R."/>
            <person name="Lazzaro B.P."/>
            <person name="Lee S.J."/>
            <person name="Levesque L."/>
            <person name="Li R."/>
            <person name="Lin C.F."/>
            <person name="Lin M.F."/>
            <person name="Lindblad-Toh K."/>
            <person name="Llopart A."/>
            <person name="Long M."/>
            <person name="Low L."/>
            <person name="Lozovsky E."/>
            <person name="Lu J."/>
            <person name="Luo M."/>
            <person name="Machado C.A."/>
            <person name="Makalowski W."/>
            <person name="Marzo M."/>
            <person name="Matsuda M."/>
            <person name="Matzkin L."/>
            <person name="McAllister B."/>
            <person name="McBride C.S."/>
            <person name="McKernan B."/>
            <person name="McKernan K."/>
            <person name="Mendez-Lago M."/>
            <person name="Minx P."/>
            <person name="Mollenhauer M.U."/>
            <person name="Montooth K."/>
            <person name="Mount S.M."/>
            <person name="Mu X."/>
            <person name="Myers E."/>
            <person name="Negre B."/>
            <person name="Newfeld S."/>
            <person name="Nielsen R."/>
            <person name="Noor M.A."/>
            <person name="O'Grady P."/>
            <person name="Pachter L."/>
            <person name="Papaceit M."/>
            <person name="Parisi M.J."/>
            <person name="Parisi M."/>
            <person name="Parts L."/>
            <person name="Pedersen J.S."/>
            <person name="Pesole G."/>
            <person name="Phillippy A.M."/>
            <person name="Ponting C.P."/>
            <person name="Pop M."/>
            <person name="Porcelli D."/>
            <person name="Powell J.R."/>
            <person name="Prohaska S."/>
            <person name="Pruitt K."/>
            <person name="Puig M."/>
            <person name="Quesneville H."/>
            <person name="Ram K.R."/>
            <person name="Rand D."/>
            <person name="Rasmussen M.D."/>
            <person name="Reed L.K."/>
            <person name="Reenan R."/>
            <person name="Reily A."/>
            <person name="Remington K.A."/>
            <person name="Rieger T.T."/>
            <person name="Ritchie M.G."/>
            <person name="Robin C."/>
            <person name="Rogers Y.H."/>
            <person name="Rohde C."/>
            <person name="Rozas J."/>
            <person name="Rubenfield M.J."/>
            <person name="Ruiz A."/>
            <person name="Russo S."/>
            <person name="Salzberg S.L."/>
            <person name="Sanchez-Gracia A."/>
            <person name="Saranga D.J."/>
            <person name="Sato H."/>
            <person name="Schaeffer S.W."/>
            <person name="Schatz M.C."/>
            <person name="Schlenke T."/>
            <person name="Schwartz R."/>
            <person name="Segarra C."/>
            <person name="Singh R.S."/>
            <person name="Sirot L."/>
            <person name="Sirota M."/>
            <person name="Sisneros N.B."/>
            <person name="Smith C.D."/>
            <person name="Smith T.F."/>
            <person name="Spieth J."/>
            <person name="Stage D.E."/>
            <person name="Stark A."/>
            <person name="Stephan W."/>
            <person name="Strausberg R.L."/>
            <person name="Strempel S."/>
            <person name="Sturgill D."/>
            <person name="Sutton G."/>
            <person name="Sutton G.G."/>
            <person name="Tao W."/>
            <person name="Teichmann S."/>
            <person name="Tobari Y.N."/>
            <person name="Tomimura Y."/>
            <person name="Tsolas J.M."/>
            <person name="Valente V.L."/>
            <person name="Venter E."/>
            <person name="Venter J.C."/>
            <person name="Vicario S."/>
            <person name="Vieira F.G."/>
            <person name="Vilella A.J."/>
            <person name="Villasante A."/>
            <person name="Walenz B."/>
            <person name="Wang J."/>
            <person name="Wasserman M."/>
            <person name="Watts T."/>
            <person name="Wilson D."/>
            <person name="Wilson R.K."/>
            <person name="Wing R.A."/>
            <person name="Wolfner M.F."/>
            <person name="Wong A."/>
            <person name="Wong G.K."/>
            <person name="Wu C.I."/>
            <person name="Wu G."/>
            <person name="Yamamoto D."/>
            <person name="Yang H.P."/>
            <person name="Yang S.P."/>
            <person name="Yorke J.A."/>
            <person name="Yoshida K."/>
            <person name="Zdobnov E."/>
            <person name="Zhang P."/>
            <person name="Zhang Y."/>
            <person name="Zimin A.V."/>
            <person name="Baldwin J."/>
            <person name="Abdouelleil A."/>
            <person name="Abdulkadir J."/>
            <person name="Abebe A."/>
            <person name="Abera B."/>
            <person name="Abreu J."/>
            <person name="Acer S.C."/>
            <person name="Aftuck L."/>
            <person name="Alexander A."/>
            <person name="An P."/>
            <person name="Anderson E."/>
            <person name="Anderson S."/>
            <person name="Arachi H."/>
            <person name="Azer M."/>
            <person name="Bachantsang P."/>
            <person name="Barry A."/>
            <person name="Bayul T."/>
            <person name="Berlin A."/>
            <person name="Bessette D."/>
            <person name="Bloom T."/>
            <person name="Blye J."/>
            <person name="Boguslavskiy L."/>
            <person name="Bonnet C."/>
            <person name="Boukhgalter B."/>
            <person name="Bourzgui I."/>
            <person name="Brown A."/>
            <person name="Cahill P."/>
            <person name="Channer S."/>
            <person name="Cheshatsang Y."/>
            <person name="Chuda L."/>
            <person name="Citroen M."/>
            <person name="Collymore A."/>
            <person name="Cooke P."/>
            <person name="Costello M."/>
            <person name="D'Aco K."/>
            <person name="Daza R."/>
            <person name="De Haan G."/>
            <person name="DeGray S."/>
            <person name="DeMaso C."/>
            <person name="Dhargay N."/>
            <person name="Dooley K."/>
            <person name="Dooley E."/>
            <person name="Doricent M."/>
            <person name="Dorje P."/>
            <person name="Dorjee K."/>
            <person name="Dupes A."/>
            <person name="Elong R."/>
            <person name="Falk J."/>
            <person name="Farina A."/>
            <person name="Faro S."/>
            <person name="Ferguson D."/>
            <person name="Fisher S."/>
            <person name="Foley C.D."/>
            <person name="Franke A."/>
            <person name="Friedrich D."/>
            <person name="Gadbois L."/>
            <person name="Gearin G."/>
            <person name="Gearin C.R."/>
            <person name="Giannoukos G."/>
            <person name="Goode T."/>
            <person name="Graham J."/>
            <person name="Grandbois E."/>
            <person name="Grewal S."/>
            <person name="Gyaltsen K."/>
            <person name="Hafez N."/>
            <person name="Hagos B."/>
            <person name="Hall J."/>
            <person name="Henson C."/>
            <person name="Hollinger A."/>
            <person name="Honan T."/>
            <person name="Huard M.D."/>
            <person name="Hughes L."/>
            <person name="Hurhula B."/>
            <person name="Husby M.E."/>
            <person name="Kamat A."/>
            <person name="Kanga B."/>
            <person name="Kashin S."/>
            <person name="Khazanovich D."/>
            <person name="Kisner P."/>
            <person name="Lance K."/>
            <person name="Lara M."/>
            <person name="Lee W."/>
            <person name="Lennon N."/>
            <person name="Letendre F."/>
            <person name="LeVine R."/>
            <person name="Lipovsky A."/>
            <person name="Liu X."/>
            <person name="Liu J."/>
            <person name="Liu S."/>
            <person name="Lokyitsang T."/>
            <person name="Lokyitsang Y."/>
            <person name="Lubonja R."/>
            <person name="Lui A."/>
            <person name="MacDonald P."/>
            <person name="Magnisalis V."/>
            <person name="Maru K."/>
            <person name="Matthews C."/>
            <person name="McCusker W."/>
            <person name="McDonough S."/>
            <person name="Mehta T."/>
            <person name="Meldrim J."/>
            <person name="Meneus L."/>
            <person name="Mihai O."/>
            <person name="Mihalev A."/>
            <person name="Mihova T."/>
            <person name="Mittelman R."/>
            <person name="Mlenga V."/>
            <person name="Montmayeur A."/>
            <person name="Mulrain L."/>
            <person name="Navidi A."/>
            <person name="Naylor J."/>
            <person name="Negash T."/>
            <person name="Nguyen T."/>
            <person name="Nguyen N."/>
            <person name="Nicol R."/>
            <person name="Norbu C."/>
            <person name="Norbu N."/>
            <person name="Novod N."/>
            <person name="O'Neill B."/>
            <person name="Osman S."/>
            <person name="Markiewicz E."/>
            <person name="Oyono O.L."/>
            <person name="Patti C."/>
            <person name="Phunkhang P."/>
            <person name="Pierre F."/>
            <person name="Priest M."/>
            <person name="Raghuraman S."/>
            <person name="Rege F."/>
            <person name="Reyes R."/>
            <person name="Rise C."/>
            <person name="Rogov P."/>
            <person name="Ross K."/>
            <person name="Ryan E."/>
            <person name="Settipalli S."/>
            <person name="Shea T."/>
            <person name="Sherpa N."/>
            <person name="Shi L."/>
            <person name="Shih D."/>
            <person name="Sparrow T."/>
            <person name="Spaulding J."/>
            <person name="Stalker J."/>
            <person name="Stange-Thomann N."/>
            <person name="Stavropoulos S."/>
            <person name="Stone C."/>
            <person name="Strader C."/>
            <person name="Tesfaye S."/>
            <person name="Thomson T."/>
            <person name="Thoulutsang Y."/>
            <person name="Thoulutsang D."/>
            <person name="Topham K."/>
            <person name="Topping I."/>
            <person name="Tsamla T."/>
            <person name="Vassiliev H."/>
            <person name="Vo A."/>
            <person name="Wangchuk T."/>
            <person name="Wangdi T."/>
            <person name="Weiand M."/>
            <person name="Wilkinson J."/>
            <person name="Wilson A."/>
            <person name="Yadav S."/>
            <person name="Young G."/>
            <person name="Yu Q."/>
            <person name="Zembek L."/>
            <person name="Zhong D."/>
            <person name="Zimmer A."/>
            <person name="Zwirko Z."/>
            <person name="Jaffe D.B."/>
            <person name="Alvarez P."/>
            <person name="Brockman W."/>
            <person name="Butler J."/>
            <person name="Chin C."/>
            <person name="Gnerre S."/>
            <person name="Grabherr M."/>
            <person name="Kleber M."/>
            <person name="Mauceli E."/>
            <person name="MacCallum I."/>
        </authorList>
    </citation>
    <scope>NUCLEOTIDE SEQUENCE [LARGE SCALE GENOMIC DNA]</scope>
    <source>
        <strain evidence="7">Tucson 15010-1051.87</strain>
    </source>
</reference>
<gene>
    <name evidence="6" type="primary">Dvir\GJ20067</name>
    <name evidence="6" type="ORF">Dvir_GJ20067</name>
</gene>
<protein>
    <recommendedName>
        <fullName evidence="2">Ubiquitin carboxyl-terminal hydrolase</fullName>
        <ecNumber evidence="2">3.4.19.12</ecNumber>
    </recommendedName>
</protein>
<dbReference type="EMBL" id="CH940648">
    <property type="protein sequence ID" value="EDW61887.2"/>
    <property type="molecule type" value="Genomic_DNA"/>
</dbReference>
<dbReference type="SUPFAM" id="SSF54001">
    <property type="entry name" value="Cysteine proteinases"/>
    <property type="match status" value="1"/>
</dbReference>
<name>B4LLD5_DROVI</name>
<dbReference type="Proteomes" id="UP000008792">
    <property type="component" value="Unassembled WGS sequence"/>
</dbReference>
<dbReference type="InterPro" id="IPR035927">
    <property type="entry name" value="DUSP-like_sf"/>
</dbReference>
<dbReference type="FunFam" id="3.30.2230.10:FF:000007">
    <property type="entry name" value="Ubiquitinyl hydrolase 1"/>
    <property type="match status" value="1"/>
</dbReference>
<dbReference type="OrthoDB" id="73004at2759"/>
<dbReference type="GO" id="GO:0016579">
    <property type="term" value="P:protein deubiquitination"/>
    <property type="evidence" value="ECO:0007669"/>
    <property type="project" value="InterPro"/>
</dbReference>
<dbReference type="PANTHER" id="PTHR21646:SF86">
    <property type="entry name" value="UBIQUITIN CARBOXYL-TERMINAL HYDROLASE"/>
    <property type="match status" value="1"/>
</dbReference>
<dbReference type="PROSITE" id="PS00972">
    <property type="entry name" value="USP_1"/>
    <property type="match status" value="1"/>
</dbReference>
<evidence type="ECO:0000313" key="7">
    <source>
        <dbReference type="Proteomes" id="UP000008792"/>
    </source>
</evidence>
<keyword evidence="2" id="KW-0788">Thiol protease</keyword>
<dbReference type="PROSITE" id="PS51283">
    <property type="entry name" value="DUSP"/>
    <property type="match status" value="2"/>
</dbReference>
<dbReference type="PANTHER" id="PTHR21646">
    <property type="entry name" value="UBIQUITIN CARBOXYL-TERMINAL HYDROLASE"/>
    <property type="match status" value="1"/>
</dbReference>
<sequence>MSLSFNNPQKCSYIESKHCTELDLGQKTINSLSMRNMRYQDKGKLFSCSLNSLARRDDFDDEATGSGTGLVGLQNIANTCYMNSALQALSNLSPVTHYFINCSDLVEHIASTPRSKPAGLAKSYQRLMQEMWLDVDDPKDFLAPRGILYGIRSVHPMFRGYQQHDTQEFLRCFMDQLHEELTEPPQPQLPQGQQQQQASETDDENYDEVPKACHTPTASESEYDTCESSISERSSEVLMKTEYYIAPHRNSSSNPISDTSTTQQQSPKTVQESKPVEAAHSIISDVFDGKLLSSVQCLTCDRISTREETFQDLSLPIPTRDFLNVLHQTHSLSVQSLNAADLASARSNEGWLAWMWNMVRSWIFGPSVTLYDCMASFFSADELKGDNMYSCERCNKLRTGIKYSRVLNLPEVLCIHLKRFRHDLSYSSKISSHVYFPLEGFDMRPYLHKDCTSLVPTYNLCSVICHHGTVGGGHYTCYARNALNGRWYEFDDQLVMEVTPDVVQNCQAYVLFYQKHNPQMKMVREEAINLSTSNPLYEGDIQFYVTREWLSRLATFSEPGPINNQDMLCPHGGILHSKASLISQIAVPIPQPLWDFLYNRFGGGPAVNIMFECDICKRAADVLYRRQQYELAVFTKYNVQQSELDATAIYAIAMPWLRAWQQFLRGITHKEPGPINNEGIADTNLLNGSAISCVRAGSDYAQLNAPLWRFLRGIYGGGPEIMLRSALSDDEADEIEIIDQDDDEDEDEDLDISTDIYQYNQSDTESNLGRAHNDSPTPSSSPGPEMRPAEQDLPPTKPDSAYTETMPNGNTTSTNNISTRRRRSNARSIKVAALRMNMRKRGRNRNALKQHSEMFGARGLYNPQADAASGALTKTEADHDIRDREQRATATATATLETGTAFQTEYTIPFQSDNFQVNGARDKKRERNKLRNHNNKENVKLQKFVMLREANGANEETDI</sequence>
<dbReference type="HOGENOM" id="CLU_004896_0_0_1"/>